<name>A0ABX2TM53_9PROT</name>
<protein>
    <submittedName>
        <fullName evidence="1">Uncharacterized protein</fullName>
    </submittedName>
</protein>
<comment type="caution">
    <text evidence="1">The sequence shown here is derived from an EMBL/GenBank/DDBJ whole genome shotgun (WGS) entry which is preliminary data.</text>
</comment>
<organism evidence="1 2">
    <name type="scientific">Azospirillum oleiclasticum</name>
    <dbReference type="NCBI Taxonomy" id="2735135"/>
    <lineage>
        <taxon>Bacteria</taxon>
        <taxon>Pseudomonadati</taxon>
        <taxon>Pseudomonadota</taxon>
        <taxon>Alphaproteobacteria</taxon>
        <taxon>Rhodospirillales</taxon>
        <taxon>Azospirillaceae</taxon>
        <taxon>Azospirillum</taxon>
    </lineage>
</organism>
<accession>A0ABX2TM53</accession>
<evidence type="ECO:0000313" key="2">
    <source>
        <dbReference type="Proteomes" id="UP000584642"/>
    </source>
</evidence>
<sequence length="65" mass="7619">SAIQERNDQALMDAGVEVTEERDGNRTIITETFANDRTNKNYRYYKGKPYYLITRIDENGKKMGR</sequence>
<evidence type="ECO:0000313" key="1">
    <source>
        <dbReference type="EMBL" id="NYZ25227.1"/>
    </source>
</evidence>
<dbReference type="EMBL" id="JABFDB010000136">
    <property type="protein sequence ID" value="NYZ25227.1"/>
    <property type="molecule type" value="Genomic_DNA"/>
</dbReference>
<proteinExistence type="predicted"/>
<keyword evidence="2" id="KW-1185">Reference proteome</keyword>
<reference evidence="1 2" key="1">
    <citation type="submission" date="2020-05" db="EMBL/GenBank/DDBJ databases">
        <title>Azospirillum oleiclasticum sp. nov, a nitrogen-fixing and heavy crude oil-emulsifying bacterium isolated from the crude oil of Yumen Oilfield.</title>
        <authorList>
            <person name="Wu D."/>
            <person name="Cai M."/>
            <person name="Zhang X."/>
        </authorList>
    </citation>
    <scope>NUCLEOTIDE SEQUENCE [LARGE SCALE GENOMIC DNA]</scope>
    <source>
        <strain evidence="1 2">ROY-1-1-2</strain>
    </source>
</reference>
<feature type="non-terminal residue" evidence="1">
    <location>
        <position position="1"/>
    </location>
</feature>
<gene>
    <name evidence="1" type="ORF">HND93_36575</name>
</gene>
<dbReference type="Proteomes" id="UP000584642">
    <property type="component" value="Unassembled WGS sequence"/>
</dbReference>
<dbReference type="RefSeq" id="WP_180286984.1">
    <property type="nucleotide sequence ID" value="NZ_JABFDB010000136.1"/>
</dbReference>